<keyword evidence="3" id="KW-1185">Reference proteome</keyword>
<dbReference type="Pfam" id="PF01636">
    <property type="entry name" value="APH"/>
    <property type="match status" value="1"/>
</dbReference>
<dbReference type="InterPro" id="IPR002575">
    <property type="entry name" value="Aminoglycoside_PTrfase"/>
</dbReference>
<dbReference type="PANTHER" id="PTHR21310:SF48">
    <property type="entry name" value="AMINOGLYCOSIDE PHOSPHOTRANSFERASE DOMAIN-CONTAINING PROTEIN"/>
    <property type="match status" value="1"/>
</dbReference>
<organism evidence="2 3">
    <name type="scientific">Cudoniella acicularis</name>
    <dbReference type="NCBI Taxonomy" id="354080"/>
    <lineage>
        <taxon>Eukaryota</taxon>
        <taxon>Fungi</taxon>
        <taxon>Dikarya</taxon>
        <taxon>Ascomycota</taxon>
        <taxon>Pezizomycotina</taxon>
        <taxon>Leotiomycetes</taxon>
        <taxon>Helotiales</taxon>
        <taxon>Tricladiaceae</taxon>
        <taxon>Cudoniella</taxon>
    </lineage>
</organism>
<evidence type="ECO:0000313" key="3">
    <source>
        <dbReference type="Proteomes" id="UP000566819"/>
    </source>
</evidence>
<dbReference type="PANTHER" id="PTHR21310">
    <property type="entry name" value="AMINOGLYCOSIDE PHOSPHOTRANSFERASE-RELATED-RELATED"/>
    <property type="match status" value="1"/>
</dbReference>
<gene>
    <name evidence="2" type="ORF">G7Y89_g15293</name>
</gene>
<name>A0A8H4QRU2_9HELO</name>
<protein>
    <recommendedName>
        <fullName evidence="1">Aminoglycoside phosphotransferase domain-containing protein</fullName>
    </recommendedName>
</protein>
<proteinExistence type="predicted"/>
<dbReference type="EMBL" id="JAAMPI010002312">
    <property type="protein sequence ID" value="KAF4615580.1"/>
    <property type="molecule type" value="Genomic_DNA"/>
</dbReference>
<dbReference type="InterPro" id="IPR051678">
    <property type="entry name" value="AGP_Transferase"/>
</dbReference>
<dbReference type="Gene3D" id="3.90.1200.10">
    <property type="match status" value="1"/>
</dbReference>
<sequence>MIPPTRPSQHNVGVSILPCVVAHFESETPTAWVAALNVTNPRRMARAGQLSLAAASGNLMLVDLLIMTRHVSVDPHSATALFLASFHCRVSQIEIAHFGTSRPRKQDSRSPIHSKLRYLCGAMTSITLPYYAQHDELPCPLPSKEQIHSSEELFLDYGQGRKVAGVGSEFVVKYGFNVELIEGENMLFVAQIKDKYVRAPKVYALYEDPADKIRYIVMERIRGLPLSSVWQSLNKSQKEIICAKLCLAMDTLRKLPSPGGYCSIGRRPLEDCMFWSRDESKAAEKPVEPVNGSIDGPLNGPFDTQEEVNSAMIKKYIYNNLPIGKAAFYERTLPQVLYNHPPTFTHGDLQRKNIIITRIPNVDESGTVVDDEVEVVLLDWEVSGWYPSYWEYSRAMQGCGHFEDDWHYWLGQILDEYLKEWAWANMMFLELWS</sequence>
<dbReference type="SUPFAM" id="SSF56112">
    <property type="entry name" value="Protein kinase-like (PK-like)"/>
    <property type="match status" value="1"/>
</dbReference>
<dbReference type="AlphaFoldDB" id="A0A8H4QRU2"/>
<evidence type="ECO:0000259" key="1">
    <source>
        <dbReference type="Pfam" id="PF01636"/>
    </source>
</evidence>
<dbReference type="InterPro" id="IPR011009">
    <property type="entry name" value="Kinase-like_dom_sf"/>
</dbReference>
<feature type="domain" description="Aminoglycoside phosphotransferase" evidence="1">
    <location>
        <begin position="186"/>
        <end position="423"/>
    </location>
</feature>
<reference evidence="2 3" key="1">
    <citation type="submission" date="2020-03" db="EMBL/GenBank/DDBJ databases">
        <title>Draft Genome Sequence of Cudoniella acicularis.</title>
        <authorList>
            <person name="Buettner E."/>
            <person name="Kellner H."/>
        </authorList>
    </citation>
    <scope>NUCLEOTIDE SEQUENCE [LARGE SCALE GENOMIC DNA]</scope>
    <source>
        <strain evidence="2 3">DSM 108380</strain>
    </source>
</reference>
<dbReference type="OrthoDB" id="2906425at2759"/>
<accession>A0A8H4QRU2</accession>
<evidence type="ECO:0000313" key="2">
    <source>
        <dbReference type="EMBL" id="KAF4615580.1"/>
    </source>
</evidence>
<comment type="caution">
    <text evidence="2">The sequence shown here is derived from an EMBL/GenBank/DDBJ whole genome shotgun (WGS) entry which is preliminary data.</text>
</comment>
<dbReference type="Proteomes" id="UP000566819">
    <property type="component" value="Unassembled WGS sequence"/>
</dbReference>